<keyword evidence="2" id="KW-1185">Reference proteome</keyword>
<reference evidence="1 2" key="1">
    <citation type="submission" date="2017-05" db="EMBL/GenBank/DDBJ databases">
        <title>Genome Analysis of Maritalea myrionectae HL2708#5.</title>
        <authorList>
            <consortium name="Cotde Inc.-PKNU"/>
            <person name="Jang D."/>
            <person name="Oh H.-M."/>
        </authorList>
    </citation>
    <scope>NUCLEOTIDE SEQUENCE [LARGE SCALE GENOMIC DNA]</scope>
    <source>
        <strain evidence="1 2">HL2708#5</strain>
    </source>
</reference>
<organism evidence="1 2">
    <name type="scientific">Maritalea myrionectae</name>
    <dbReference type="NCBI Taxonomy" id="454601"/>
    <lineage>
        <taxon>Bacteria</taxon>
        <taxon>Pseudomonadati</taxon>
        <taxon>Pseudomonadota</taxon>
        <taxon>Alphaproteobacteria</taxon>
        <taxon>Hyphomicrobiales</taxon>
        <taxon>Devosiaceae</taxon>
        <taxon>Maritalea</taxon>
    </lineage>
</organism>
<name>A0A2R4MDG1_9HYPH</name>
<dbReference type="EMBL" id="CP021330">
    <property type="protein sequence ID" value="AVX03964.1"/>
    <property type="molecule type" value="Genomic_DNA"/>
</dbReference>
<dbReference type="Gene3D" id="1.10.10.10">
    <property type="entry name" value="Winged helix-like DNA-binding domain superfamily/Winged helix DNA-binding domain"/>
    <property type="match status" value="1"/>
</dbReference>
<dbReference type="STRING" id="1122213.GCA_000423365_01360"/>
<dbReference type="KEGG" id="mmyr:MXMO3_01434"/>
<dbReference type="Proteomes" id="UP000258927">
    <property type="component" value="Chromosome"/>
</dbReference>
<gene>
    <name evidence="1" type="ORF">MXMO3_01434</name>
</gene>
<dbReference type="InterPro" id="IPR036388">
    <property type="entry name" value="WH-like_DNA-bd_sf"/>
</dbReference>
<evidence type="ECO:0000313" key="2">
    <source>
        <dbReference type="Proteomes" id="UP000258927"/>
    </source>
</evidence>
<dbReference type="AlphaFoldDB" id="A0A2R4MDG1"/>
<proteinExistence type="predicted"/>
<accession>A0A2R4MDG1</accession>
<sequence length="156" mass="17362">MARAALDYLNDPKYVVQVNPLPAGTHWGPEGAPMVISTPREIYDLMARVPEGQFMLADDLRDYLAKKHNGFVTCPLTTGIFMNIASKAAEELREQTGEVGMAWWRTVKKAGALNEKAPGGPENQKKLLEAEGHELLPKGKKNFKLADLERNRFILS</sequence>
<dbReference type="RefSeq" id="WP_117395412.1">
    <property type="nucleotide sequence ID" value="NZ_CP021330.1"/>
</dbReference>
<evidence type="ECO:0000313" key="1">
    <source>
        <dbReference type="EMBL" id="AVX03964.1"/>
    </source>
</evidence>
<protein>
    <submittedName>
        <fullName evidence="1">Uncharacterized protein</fullName>
    </submittedName>
</protein>